<evidence type="ECO:0000313" key="1">
    <source>
        <dbReference type="EMBL" id="PJF00606.1"/>
    </source>
</evidence>
<comment type="caution">
    <text evidence="1">The sequence shown here is derived from an EMBL/GenBank/DDBJ whole genome shotgun (WGS) entry which is preliminary data.</text>
</comment>
<evidence type="ECO:0000313" key="2">
    <source>
        <dbReference type="Proteomes" id="UP000228641"/>
    </source>
</evidence>
<name>A0A2M8M8T9_PREIN</name>
<gene>
    <name evidence="1" type="ORF">CUB97_04690</name>
</gene>
<proteinExistence type="predicted"/>
<dbReference type="Proteomes" id="UP000228641">
    <property type="component" value="Unassembled WGS sequence"/>
</dbReference>
<protein>
    <recommendedName>
        <fullName evidence="3">FHA domain-containing protein</fullName>
    </recommendedName>
</protein>
<dbReference type="AlphaFoldDB" id="A0A2M8M8T9"/>
<dbReference type="EMBL" id="PGGD01000001">
    <property type="protein sequence ID" value="PJF00606.1"/>
    <property type="molecule type" value="Genomic_DNA"/>
</dbReference>
<evidence type="ECO:0008006" key="3">
    <source>
        <dbReference type="Google" id="ProtNLM"/>
    </source>
</evidence>
<sequence>MMNKKNTIMSNFFSKIINKLKDNGIDTDVNVEASANTKETTSTVQRVQTEEEVTQFVESSNFTEEEQPYTIEILEKNKKKETLSVTQTTNRGQLPNNVTDAIELQELTLNAILNTFRPFAFGNTAISAIRFHLKYGNTRVESIASSSLFKNDDFINHIKVKMSGLGIKYADNFRVYLIYSSPDFERFSLITQWLSVEPIPQGGSEHKIKASVKAVKGFIWGDVVEIEPTEEPCYIGRGREPELPSGISVLNKVAFISPDEINDPKYEINRYVSRSIAYIFYDQNSNEFKIMRSKLMDNSQHIVKIVRIRKNSVEKISLNNTMNEYTLNDGDQITFNEKVSLKISIFEVD</sequence>
<accession>A0A2M8M8T9</accession>
<reference evidence="1 2" key="1">
    <citation type="submission" date="2017-11" db="EMBL/GenBank/DDBJ databases">
        <title>Genome sequencing of Prevotella intermedia KCOM 1779.</title>
        <authorList>
            <person name="Kook J.-K."/>
            <person name="Park S.-N."/>
            <person name="Lim Y.K."/>
        </authorList>
    </citation>
    <scope>NUCLEOTIDE SEQUENCE [LARGE SCALE GENOMIC DNA]</scope>
    <source>
        <strain evidence="1 2">KCOM 1779</strain>
    </source>
</reference>
<organism evidence="1 2">
    <name type="scientific">Prevotella intermedia</name>
    <dbReference type="NCBI Taxonomy" id="28131"/>
    <lineage>
        <taxon>Bacteria</taxon>
        <taxon>Pseudomonadati</taxon>
        <taxon>Bacteroidota</taxon>
        <taxon>Bacteroidia</taxon>
        <taxon>Bacteroidales</taxon>
        <taxon>Prevotellaceae</taxon>
        <taxon>Prevotella</taxon>
    </lineage>
</organism>